<name>A0ABQ2MHC5_9ACTN</name>
<dbReference type="InterPro" id="IPR023365">
    <property type="entry name" value="Sortase_dom-sf"/>
</dbReference>
<dbReference type="Pfam" id="PF04203">
    <property type="entry name" value="Sortase"/>
    <property type="match status" value="1"/>
</dbReference>
<sequence length="285" mass="31146">MVRPWVRRSRTRVPVVVHGQASARRRPLARALWYAAEATLTLGLVLLLLVVHQLWWTNRQARAAAESKVDSLEREWGEGEREGEEGGRGSPGGGGRGAVRDRGDPVSPGNDTGAPPAPNTPAQDTPAQGAPARPPTDHAYAVLRIPRLNLRAPVAEGVSKGGVLNKGYVGHYPRTAQPGRPGNFALAGHRNTHGEPFRYINRLRPGDRMTVGTRDAVYTYTVDKTLARTAPRDGGVIAPVPRSTVRRGHGYDRAGYYLTLTTCTPEYTSKYRLVVWGKLTSMRPR</sequence>
<dbReference type="EMBL" id="BMNG01000013">
    <property type="protein sequence ID" value="GGO52175.1"/>
    <property type="molecule type" value="Genomic_DNA"/>
</dbReference>
<keyword evidence="1" id="KW-0378">Hydrolase</keyword>
<comment type="caution">
    <text evidence="4">The sequence shown here is derived from an EMBL/GenBank/DDBJ whole genome shotgun (WGS) entry which is preliminary data.</text>
</comment>
<gene>
    <name evidence="4" type="ORF">GCM10012286_56580</name>
</gene>
<feature type="compositionally biased region" description="Gly residues" evidence="2">
    <location>
        <begin position="88"/>
        <end position="97"/>
    </location>
</feature>
<evidence type="ECO:0000256" key="3">
    <source>
        <dbReference type="SAM" id="Phobius"/>
    </source>
</evidence>
<dbReference type="InterPro" id="IPR053465">
    <property type="entry name" value="Sortase_Class_E"/>
</dbReference>
<dbReference type="InterPro" id="IPR042003">
    <property type="entry name" value="Sortase_E"/>
</dbReference>
<dbReference type="NCBIfam" id="NF033747">
    <property type="entry name" value="class_E_sortase"/>
    <property type="match status" value="1"/>
</dbReference>
<organism evidence="4 5">
    <name type="scientific">Streptomyces lasiicapitis</name>
    <dbReference type="NCBI Taxonomy" id="1923961"/>
    <lineage>
        <taxon>Bacteria</taxon>
        <taxon>Bacillati</taxon>
        <taxon>Actinomycetota</taxon>
        <taxon>Actinomycetes</taxon>
        <taxon>Kitasatosporales</taxon>
        <taxon>Streptomycetaceae</taxon>
        <taxon>Streptomyces</taxon>
    </lineage>
</organism>
<dbReference type="CDD" id="cd05830">
    <property type="entry name" value="Sortase_E"/>
    <property type="match status" value="1"/>
</dbReference>
<protein>
    <recommendedName>
        <fullName evidence="6">Class E sortase</fullName>
    </recommendedName>
</protein>
<keyword evidence="3" id="KW-1133">Transmembrane helix</keyword>
<dbReference type="RefSeq" id="WP_189176111.1">
    <property type="nucleotide sequence ID" value="NZ_BMNG01000013.1"/>
</dbReference>
<dbReference type="Proteomes" id="UP000656881">
    <property type="component" value="Unassembled WGS sequence"/>
</dbReference>
<keyword evidence="3" id="KW-0472">Membrane</keyword>
<evidence type="ECO:0000256" key="2">
    <source>
        <dbReference type="SAM" id="MobiDB-lite"/>
    </source>
</evidence>
<keyword evidence="5" id="KW-1185">Reference proteome</keyword>
<feature type="region of interest" description="Disordered" evidence="2">
    <location>
        <begin position="66"/>
        <end position="136"/>
    </location>
</feature>
<accession>A0ABQ2MHC5</accession>
<dbReference type="InterPro" id="IPR005754">
    <property type="entry name" value="Sortase"/>
</dbReference>
<dbReference type="Gene3D" id="2.40.260.10">
    <property type="entry name" value="Sortase"/>
    <property type="match status" value="1"/>
</dbReference>
<feature type="transmembrane region" description="Helical" evidence="3">
    <location>
        <begin position="31"/>
        <end position="56"/>
    </location>
</feature>
<keyword evidence="3" id="KW-0812">Transmembrane</keyword>
<feature type="compositionally biased region" description="Basic and acidic residues" evidence="2">
    <location>
        <begin position="66"/>
        <end position="87"/>
    </location>
</feature>
<proteinExistence type="predicted"/>
<evidence type="ECO:0000256" key="1">
    <source>
        <dbReference type="ARBA" id="ARBA00022801"/>
    </source>
</evidence>
<evidence type="ECO:0000313" key="4">
    <source>
        <dbReference type="EMBL" id="GGO52175.1"/>
    </source>
</evidence>
<evidence type="ECO:0000313" key="5">
    <source>
        <dbReference type="Proteomes" id="UP000656881"/>
    </source>
</evidence>
<evidence type="ECO:0008006" key="6">
    <source>
        <dbReference type="Google" id="ProtNLM"/>
    </source>
</evidence>
<reference evidence="5" key="1">
    <citation type="journal article" date="2019" name="Int. J. Syst. Evol. Microbiol.">
        <title>The Global Catalogue of Microorganisms (GCM) 10K type strain sequencing project: providing services to taxonomists for standard genome sequencing and annotation.</title>
        <authorList>
            <consortium name="The Broad Institute Genomics Platform"/>
            <consortium name="The Broad Institute Genome Sequencing Center for Infectious Disease"/>
            <person name="Wu L."/>
            <person name="Ma J."/>
        </authorList>
    </citation>
    <scope>NUCLEOTIDE SEQUENCE [LARGE SCALE GENOMIC DNA]</scope>
    <source>
        <strain evidence="5">CGMCC 4.7349</strain>
    </source>
</reference>
<dbReference type="NCBIfam" id="TIGR01076">
    <property type="entry name" value="sortase_fam"/>
    <property type="match status" value="1"/>
</dbReference>
<dbReference type="SUPFAM" id="SSF63817">
    <property type="entry name" value="Sortase"/>
    <property type="match status" value="1"/>
</dbReference>